<feature type="chain" id="PRO_5020463221" evidence="1">
    <location>
        <begin position="24"/>
        <end position="176"/>
    </location>
</feature>
<dbReference type="EMBL" id="RYFI01000018">
    <property type="protein sequence ID" value="RXF70338.1"/>
    <property type="molecule type" value="Genomic_DNA"/>
</dbReference>
<dbReference type="AlphaFoldDB" id="A0A4Q0MAN9"/>
<accession>A0A4Q0MAN9</accession>
<reference evidence="2 3" key="1">
    <citation type="submission" date="2018-12" db="EMBL/GenBank/DDBJ databases">
        <title>bacterium Hansschlegelia zhihuaiae S113.</title>
        <authorList>
            <person name="He J."/>
        </authorList>
    </citation>
    <scope>NUCLEOTIDE SEQUENCE [LARGE SCALE GENOMIC DNA]</scope>
    <source>
        <strain evidence="2 3">S 113</strain>
    </source>
</reference>
<evidence type="ECO:0000256" key="1">
    <source>
        <dbReference type="SAM" id="SignalP"/>
    </source>
</evidence>
<keyword evidence="1" id="KW-0732">Signal</keyword>
<dbReference type="RefSeq" id="WP_128778749.1">
    <property type="nucleotide sequence ID" value="NZ_RYFI01000018.1"/>
</dbReference>
<dbReference type="Proteomes" id="UP000289708">
    <property type="component" value="Unassembled WGS sequence"/>
</dbReference>
<organism evidence="2 3">
    <name type="scientific">Hansschlegelia zhihuaiae</name>
    <dbReference type="NCBI Taxonomy" id="405005"/>
    <lineage>
        <taxon>Bacteria</taxon>
        <taxon>Pseudomonadati</taxon>
        <taxon>Pseudomonadota</taxon>
        <taxon>Alphaproteobacteria</taxon>
        <taxon>Hyphomicrobiales</taxon>
        <taxon>Methylopilaceae</taxon>
        <taxon>Hansschlegelia</taxon>
    </lineage>
</organism>
<keyword evidence="3" id="KW-1185">Reference proteome</keyword>
<evidence type="ECO:0000313" key="3">
    <source>
        <dbReference type="Proteomes" id="UP000289708"/>
    </source>
</evidence>
<sequence length="176" mass="18350">MTAPFRNRLAVMACVMTPLCASAAETGGCGKFAWPIDADKALLAAAEQIESGAALETKTPKAVRIVMVDAAKAGFEVPPSRPPAPDAPGGVLRFEAEAGVYQFTMTDRVWIDVVQNGKALEEAGFSGVLDCDGARKSVRFELDDGPVTVQLSGSPARTTAIAITRSPKDAPMGAAR</sequence>
<protein>
    <submittedName>
        <fullName evidence="2">Uncharacterized protein</fullName>
    </submittedName>
</protein>
<comment type="caution">
    <text evidence="2">The sequence shown here is derived from an EMBL/GenBank/DDBJ whole genome shotgun (WGS) entry which is preliminary data.</text>
</comment>
<evidence type="ECO:0000313" key="2">
    <source>
        <dbReference type="EMBL" id="RXF70338.1"/>
    </source>
</evidence>
<proteinExistence type="predicted"/>
<gene>
    <name evidence="2" type="ORF">EK403_17455</name>
</gene>
<name>A0A4Q0MAN9_9HYPH</name>
<dbReference type="OrthoDB" id="7376020at2"/>
<feature type="signal peptide" evidence="1">
    <location>
        <begin position="1"/>
        <end position="23"/>
    </location>
</feature>